<keyword evidence="3 9" id="KW-0813">Transport</keyword>
<dbReference type="PROSITE" id="PS01151">
    <property type="entry name" value="FIMBRIAL_USHER"/>
    <property type="match status" value="1"/>
</dbReference>
<dbReference type="Gene3D" id="2.60.40.3110">
    <property type="match status" value="1"/>
</dbReference>
<feature type="chain" id="PRO_5008609942" description="Fimbrial biogenesis outer membrane usher protein" evidence="10">
    <location>
        <begin position="36"/>
        <end position="850"/>
    </location>
</feature>
<evidence type="ECO:0000256" key="10">
    <source>
        <dbReference type="SAM" id="SignalP"/>
    </source>
</evidence>
<comment type="similarity">
    <text evidence="2 9">Belongs to the fimbrial export usher family.</text>
</comment>
<evidence type="ECO:0000256" key="7">
    <source>
        <dbReference type="ARBA" id="ARBA00023136"/>
    </source>
</evidence>
<keyword evidence="8 9" id="KW-0998">Cell outer membrane</keyword>
<dbReference type="Pfam" id="PF13953">
    <property type="entry name" value="PapC_C"/>
    <property type="match status" value="1"/>
</dbReference>
<dbReference type="InterPro" id="IPR042186">
    <property type="entry name" value="FimD_plug_dom"/>
</dbReference>
<feature type="signal peptide" evidence="10">
    <location>
        <begin position="1"/>
        <end position="35"/>
    </location>
</feature>
<dbReference type="InterPro" id="IPR025885">
    <property type="entry name" value="PapC_N"/>
</dbReference>
<sequence>MTANDMKFIMIYSARYKVALFLLGCCLSSLHSARAGDDDDYYFDPSLIRGTALSNNALQAFDTKNSIPAGIYKIELFVNEKFIAQLSVSFKNEKNGKIAACLTPDQIKLLGLKTIPELTGNSECYFSGEIGDNITSRFNHAELKLNFTIPQAMLVSHLQQRIAQESLDSGETMLFANYNLNQYHVSYRNDRVSDMDSTYLSLNGGFNLGLWNFRQESQYNWSKNTGGKWNTGRRYIQRAIYEIGSQLLIGEGFTSGNFLSGMGFKGVRLSTDERMLPNNERGYAPRIQGIANSNAKVAVWQGNQQIYATTVAPGPFEINDLYSTNYAGDLRVEVTEADGSINSFIVPFSAVPESVRPGSTKYSVTLGETRFTDRNDNFSEVVVQHGLTNQVTLNVANQLAKGYQAVMAGGVHTNRFGAFSFNATLSNAKLPGNTETGWRFHASYSKTFQPTDTSVTLSSYHYSTNGFRTLNDKLSADYLSDNHVSDWESRILRQRSRFDITLNQNLNQFGNLGLSASRENYHNSGEKNDQLQLSWNKVFDNSVSVNLSVARMTNAQAGDGYANNDGKGQNFVSFGISMPLGSQLYSPSIAFSSNHSQGKNDYQTNLSGLAGPENQPISYGLSYIADNQISRGTVSGALQTQLPLTNLRVGASKGQDYWQASAGAQGSLVLHRGGITAGPYLGDTFALIEAKGAKGATVVSRSGTTINSTGYALVPSLIPYQYNSVMLSSEGIDAQAEIRQPEKKTAPYGGAMLRLKYDTHYGQPVLITLLRKTTATIPMGSRVLDENDHVLGMVGQANQLYFRAEKPEGKLRIVWGTSAEEACITHYRLPDDKPVPLVSMALTCQPTTEK</sequence>
<dbReference type="GO" id="GO:0015473">
    <property type="term" value="F:fimbrial usher porin activity"/>
    <property type="evidence" value="ECO:0007669"/>
    <property type="project" value="InterPro"/>
</dbReference>
<dbReference type="Gene3D" id="2.60.40.2070">
    <property type="match status" value="1"/>
</dbReference>
<keyword evidence="6 10" id="KW-0732">Signal</keyword>
<dbReference type="InterPro" id="IPR025949">
    <property type="entry name" value="PapC-like_C"/>
</dbReference>
<protein>
    <recommendedName>
        <fullName evidence="15">Fimbrial biogenesis outer membrane usher protein</fullName>
    </recommendedName>
</protein>
<evidence type="ECO:0000313" key="14">
    <source>
        <dbReference type="Proteomes" id="UP000092377"/>
    </source>
</evidence>
<evidence type="ECO:0000256" key="8">
    <source>
        <dbReference type="ARBA" id="ARBA00023237"/>
    </source>
</evidence>
<dbReference type="InterPro" id="IPR037224">
    <property type="entry name" value="PapC_N_sf"/>
</dbReference>
<keyword evidence="5 9" id="KW-0812">Transmembrane</keyword>
<name>A0A1B8HRV2_9GAMM</name>
<gene>
    <name evidence="13" type="ORF">AYY18_17040</name>
</gene>
<proteinExistence type="inferred from homology"/>
<evidence type="ECO:0000256" key="5">
    <source>
        <dbReference type="ARBA" id="ARBA00022692"/>
    </source>
</evidence>
<feature type="domain" description="PapC-like C-terminal" evidence="11">
    <location>
        <begin position="766"/>
        <end position="830"/>
    </location>
</feature>
<evidence type="ECO:0008006" key="15">
    <source>
        <dbReference type="Google" id="ProtNLM"/>
    </source>
</evidence>
<comment type="subcellular location">
    <subcellularLocation>
        <location evidence="1 9">Cell outer membrane</location>
        <topology evidence="1 9">Multi-pass membrane protein</topology>
    </subcellularLocation>
</comment>
<reference evidence="14" key="1">
    <citation type="submission" date="2016-06" db="EMBL/GenBank/DDBJ databases">
        <authorList>
            <person name="Butler K."/>
        </authorList>
    </citation>
    <scope>NUCLEOTIDE SEQUENCE [LARGE SCALE GENOMIC DNA]</scope>
    <source>
        <strain evidence="14">GCSL-Mp20</strain>
    </source>
</reference>
<evidence type="ECO:0000256" key="4">
    <source>
        <dbReference type="ARBA" id="ARBA00022452"/>
    </source>
</evidence>
<organism evidence="13 14">
    <name type="scientific">Morganella psychrotolerans</name>
    <dbReference type="NCBI Taxonomy" id="368603"/>
    <lineage>
        <taxon>Bacteria</taxon>
        <taxon>Pseudomonadati</taxon>
        <taxon>Pseudomonadota</taxon>
        <taxon>Gammaproteobacteria</taxon>
        <taxon>Enterobacterales</taxon>
        <taxon>Morganellaceae</taxon>
        <taxon>Morganella</taxon>
    </lineage>
</organism>
<dbReference type="Proteomes" id="UP000092377">
    <property type="component" value="Unassembled WGS sequence"/>
</dbReference>
<keyword evidence="4" id="KW-1134">Transmembrane beta strand</keyword>
<dbReference type="Gene3D" id="3.10.20.410">
    <property type="match status" value="1"/>
</dbReference>
<evidence type="ECO:0000313" key="13">
    <source>
        <dbReference type="EMBL" id="OBU12225.1"/>
    </source>
</evidence>
<keyword evidence="9" id="KW-1029">Fimbrium biogenesis</keyword>
<dbReference type="GO" id="GO:0009279">
    <property type="term" value="C:cell outer membrane"/>
    <property type="evidence" value="ECO:0007669"/>
    <property type="project" value="UniProtKB-SubCell"/>
</dbReference>
<dbReference type="EMBL" id="LZEY01000008">
    <property type="protein sequence ID" value="OBU12225.1"/>
    <property type="molecule type" value="Genomic_DNA"/>
</dbReference>
<dbReference type="InterPro" id="IPR018030">
    <property type="entry name" value="Fimbrial_membr_usher_CS"/>
</dbReference>
<comment type="caution">
    <text evidence="13">The sequence shown here is derived from an EMBL/GenBank/DDBJ whole genome shotgun (WGS) entry which is preliminary data.</text>
</comment>
<evidence type="ECO:0000256" key="3">
    <source>
        <dbReference type="ARBA" id="ARBA00022448"/>
    </source>
</evidence>
<evidence type="ECO:0000256" key="1">
    <source>
        <dbReference type="ARBA" id="ARBA00004571"/>
    </source>
</evidence>
<dbReference type="Pfam" id="PF13954">
    <property type="entry name" value="PapC_N"/>
    <property type="match status" value="1"/>
</dbReference>
<keyword evidence="7 9" id="KW-0472">Membrane</keyword>
<dbReference type="InterPro" id="IPR000015">
    <property type="entry name" value="Fimb_usher"/>
</dbReference>
<accession>A0A1B8HRV2</accession>
<evidence type="ECO:0000256" key="9">
    <source>
        <dbReference type="RuleBase" id="RU003884"/>
    </source>
</evidence>
<feature type="domain" description="PapC N-terminal" evidence="12">
    <location>
        <begin position="42"/>
        <end position="181"/>
    </location>
</feature>
<dbReference type="Pfam" id="PF00577">
    <property type="entry name" value="Usher"/>
    <property type="match status" value="1"/>
</dbReference>
<evidence type="ECO:0000256" key="2">
    <source>
        <dbReference type="ARBA" id="ARBA00008064"/>
    </source>
</evidence>
<dbReference type="OrthoDB" id="6554712at2"/>
<dbReference type="FunFam" id="2.60.40.3110:FF:000001">
    <property type="entry name" value="Putative fimbrial outer membrane usher"/>
    <property type="match status" value="1"/>
</dbReference>
<dbReference type="Gene3D" id="2.60.40.2610">
    <property type="entry name" value="Outer membrane usher protein FimD, plug domain"/>
    <property type="match status" value="1"/>
</dbReference>
<evidence type="ECO:0000259" key="12">
    <source>
        <dbReference type="Pfam" id="PF13954"/>
    </source>
</evidence>
<dbReference type="SUPFAM" id="SSF141729">
    <property type="entry name" value="FimD N-terminal domain-like"/>
    <property type="match status" value="1"/>
</dbReference>
<keyword evidence="14" id="KW-1185">Reference proteome</keyword>
<dbReference type="InterPro" id="IPR043142">
    <property type="entry name" value="PapC-like_C_sf"/>
</dbReference>
<evidence type="ECO:0000256" key="6">
    <source>
        <dbReference type="ARBA" id="ARBA00022729"/>
    </source>
</evidence>
<evidence type="ECO:0000259" key="11">
    <source>
        <dbReference type="Pfam" id="PF13953"/>
    </source>
</evidence>
<dbReference type="PANTHER" id="PTHR30451:SF20">
    <property type="entry name" value="FIMBRIAE USHER"/>
    <property type="match status" value="1"/>
</dbReference>
<dbReference type="GO" id="GO:0009297">
    <property type="term" value="P:pilus assembly"/>
    <property type="evidence" value="ECO:0007669"/>
    <property type="project" value="InterPro"/>
</dbReference>
<dbReference type="AlphaFoldDB" id="A0A1B8HRV2"/>
<dbReference type="PANTHER" id="PTHR30451">
    <property type="entry name" value="OUTER MEMBRANE USHER PROTEIN"/>
    <property type="match status" value="1"/>
</dbReference>